<dbReference type="EMBL" id="CP003924">
    <property type="protein sequence ID" value="AGS35396.1"/>
    <property type="molecule type" value="Genomic_DNA"/>
</dbReference>
<dbReference type="InterPro" id="IPR025576">
    <property type="entry name" value="YwiC"/>
</dbReference>
<feature type="transmembrane region" description="Helical" evidence="1">
    <location>
        <begin position="37"/>
        <end position="63"/>
    </location>
</feature>
<dbReference type="KEGG" id="cmd:B841_09620"/>
<feature type="transmembrane region" description="Helical" evidence="1">
    <location>
        <begin position="126"/>
        <end position="144"/>
    </location>
</feature>
<feature type="transmembrane region" description="Helical" evidence="1">
    <location>
        <begin position="248"/>
        <end position="267"/>
    </location>
</feature>
<keyword evidence="1" id="KW-1133">Transmembrane helix</keyword>
<dbReference type="AlphaFoldDB" id="S5TKI4"/>
<sequence>MSPWISNQHGAWAMLITPAVLGLVAGALAWARGGGPAGDLIALVAVLVAWFFGYGVFFAFGLAARARTPRRRRKYLAPVYVYGAICLAALLVVALARPATAWWAIPYAPLVAVAVYETLRGRSRSLPSGVSTTIASALLVPVLADVGGAELTWTHGATVSATFLALYFSGTIPFVKTMIREKGNESFLRLSVGAHVFSLVVVAAMVWAASLNVWAAAVMVAVMAIALVRAVWFPVTAGRGRAWTARDVGVAEMPVCLLAALGVLLAVS</sequence>
<feature type="transmembrane region" description="Helical" evidence="1">
    <location>
        <begin position="156"/>
        <end position="175"/>
    </location>
</feature>
<evidence type="ECO:0000313" key="3">
    <source>
        <dbReference type="Proteomes" id="UP000015388"/>
    </source>
</evidence>
<name>S5TKI4_9CORY</name>
<protein>
    <recommendedName>
        <fullName evidence="4">YwiC-like protein</fullName>
    </recommendedName>
</protein>
<dbReference type="HOGENOM" id="CLU_064238_0_0_11"/>
<organism evidence="2 3">
    <name type="scientific">Corynebacterium maris DSM 45190</name>
    <dbReference type="NCBI Taxonomy" id="1224163"/>
    <lineage>
        <taxon>Bacteria</taxon>
        <taxon>Bacillati</taxon>
        <taxon>Actinomycetota</taxon>
        <taxon>Actinomycetes</taxon>
        <taxon>Mycobacteriales</taxon>
        <taxon>Corynebacteriaceae</taxon>
        <taxon>Corynebacterium</taxon>
    </lineage>
</organism>
<dbReference type="STRING" id="1224163.B841_09620"/>
<dbReference type="eggNOG" id="ENOG502ZBRV">
    <property type="taxonomic scope" value="Bacteria"/>
</dbReference>
<keyword evidence="1" id="KW-0812">Transmembrane</keyword>
<feature type="transmembrane region" description="Helical" evidence="1">
    <location>
        <begin position="75"/>
        <end position="95"/>
    </location>
</feature>
<evidence type="ECO:0008006" key="4">
    <source>
        <dbReference type="Google" id="ProtNLM"/>
    </source>
</evidence>
<evidence type="ECO:0000256" key="1">
    <source>
        <dbReference type="SAM" id="Phobius"/>
    </source>
</evidence>
<reference evidence="2 3" key="1">
    <citation type="submission" date="2012-11" db="EMBL/GenBank/DDBJ databases">
        <title>The complete genome sequence of Corynebacterium maris Coryn-1 (=DSM 45190).</title>
        <authorList>
            <person name="Schaffert L."/>
            <person name="Albersmeier A."/>
            <person name="Kalinowski J."/>
            <person name="Ruckert C."/>
        </authorList>
    </citation>
    <scope>NUCLEOTIDE SEQUENCE [LARGE SCALE GENOMIC DNA]</scope>
    <source>
        <strain evidence="3">Coryn-1</strain>
    </source>
</reference>
<dbReference type="Proteomes" id="UP000015388">
    <property type="component" value="Chromosome"/>
</dbReference>
<accession>S5TKI4</accession>
<feature type="transmembrane region" description="Helical" evidence="1">
    <location>
        <begin position="101"/>
        <end position="119"/>
    </location>
</feature>
<dbReference type="PATRIC" id="fig|1224163.3.peg.1938"/>
<feature type="transmembrane region" description="Helical" evidence="1">
    <location>
        <begin position="214"/>
        <end position="236"/>
    </location>
</feature>
<proteinExistence type="predicted"/>
<evidence type="ECO:0000313" key="2">
    <source>
        <dbReference type="EMBL" id="AGS35396.1"/>
    </source>
</evidence>
<feature type="transmembrane region" description="Helical" evidence="1">
    <location>
        <begin position="187"/>
        <end position="208"/>
    </location>
</feature>
<feature type="transmembrane region" description="Helical" evidence="1">
    <location>
        <begin position="12"/>
        <end position="31"/>
    </location>
</feature>
<keyword evidence="3" id="KW-1185">Reference proteome</keyword>
<dbReference type="Pfam" id="PF14256">
    <property type="entry name" value="YwiC"/>
    <property type="match status" value="1"/>
</dbReference>
<gene>
    <name evidence="2" type="ORF">B841_09620</name>
</gene>
<keyword evidence="1" id="KW-0472">Membrane</keyword>